<name>A0A9D1CVE9_9FIRM</name>
<dbReference type="AlphaFoldDB" id="A0A9D1CVE9"/>
<dbReference type="Proteomes" id="UP000886787">
    <property type="component" value="Unassembled WGS sequence"/>
</dbReference>
<sequence length="58" mass="7072">MEVVEDNYYEGHKKLHEQLSDEIFVVLREMPESAYNDLFMMLKKFEQFLDKQISENKN</sequence>
<gene>
    <name evidence="1" type="ORF">IAD32_07670</name>
</gene>
<reference evidence="1" key="1">
    <citation type="submission" date="2020-10" db="EMBL/GenBank/DDBJ databases">
        <authorList>
            <person name="Gilroy R."/>
        </authorList>
    </citation>
    <scope>NUCLEOTIDE SEQUENCE</scope>
    <source>
        <strain evidence="1">ChiSjej1B19-3389</strain>
    </source>
</reference>
<comment type="caution">
    <text evidence="1">The sequence shown here is derived from an EMBL/GenBank/DDBJ whole genome shotgun (WGS) entry which is preliminary data.</text>
</comment>
<protein>
    <submittedName>
        <fullName evidence="1">Uncharacterized protein</fullName>
    </submittedName>
</protein>
<dbReference type="EMBL" id="DVFW01000040">
    <property type="protein sequence ID" value="HIQ81139.1"/>
    <property type="molecule type" value="Genomic_DNA"/>
</dbReference>
<proteinExistence type="predicted"/>
<evidence type="ECO:0000313" key="1">
    <source>
        <dbReference type="EMBL" id="HIQ81139.1"/>
    </source>
</evidence>
<evidence type="ECO:0000313" key="2">
    <source>
        <dbReference type="Proteomes" id="UP000886787"/>
    </source>
</evidence>
<reference evidence="1" key="2">
    <citation type="journal article" date="2021" name="PeerJ">
        <title>Extensive microbial diversity within the chicken gut microbiome revealed by metagenomics and culture.</title>
        <authorList>
            <person name="Gilroy R."/>
            <person name="Ravi A."/>
            <person name="Getino M."/>
            <person name="Pursley I."/>
            <person name="Horton D.L."/>
            <person name="Alikhan N.F."/>
            <person name="Baker D."/>
            <person name="Gharbi K."/>
            <person name="Hall N."/>
            <person name="Watson M."/>
            <person name="Adriaenssens E.M."/>
            <person name="Foster-Nyarko E."/>
            <person name="Jarju S."/>
            <person name="Secka A."/>
            <person name="Antonio M."/>
            <person name="Oren A."/>
            <person name="Chaudhuri R.R."/>
            <person name="La Ragione R."/>
            <person name="Hildebrand F."/>
            <person name="Pallen M.J."/>
        </authorList>
    </citation>
    <scope>NUCLEOTIDE SEQUENCE</scope>
    <source>
        <strain evidence="1">ChiSjej1B19-3389</strain>
    </source>
</reference>
<accession>A0A9D1CVE9</accession>
<organism evidence="1 2">
    <name type="scientific">Candidatus Scatavimonas merdigallinarum</name>
    <dbReference type="NCBI Taxonomy" id="2840914"/>
    <lineage>
        <taxon>Bacteria</taxon>
        <taxon>Bacillati</taxon>
        <taxon>Bacillota</taxon>
        <taxon>Clostridia</taxon>
        <taxon>Eubacteriales</taxon>
        <taxon>Oscillospiraceae</taxon>
        <taxon>Oscillospiraceae incertae sedis</taxon>
        <taxon>Candidatus Scatavimonas</taxon>
    </lineage>
</organism>